<name>A0A6C0BKH8_9ZZZZ</name>
<organism evidence="1">
    <name type="scientific">viral metagenome</name>
    <dbReference type="NCBI Taxonomy" id="1070528"/>
    <lineage>
        <taxon>unclassified sequences</taxon>
        <taxon>metagenomes</taxon>
        <taxon>organismal metagenomes</taxon>
    </lineage>
</organism>
<evidence type="ECO:0000313" key="1">
    <source>
        <dbReference type="EMBL" id="QHS92261.1"/>
    </source>
</evidence>
<protein>
    <submittedName>
        <fullName evidence="1">Uncharacterized protein</fullName>
    </submittedName>
</protein>
<dbReference type="EMBL" id="MN739177">
    <property type="protein sequence ID" value="QHS92261.1"/>
    <property type="molecule type" value="Genomic_DNA"/>
</dbReference>
<dbReference type="AlphaFoldDB" id="A0A6C0BKH8"/>
<accession>A0A6C0BKH8</accession>
<proteinExistence type="predicted"/>
<reference evidence="1" key="1">
    <citation type="journal article" date="2020" name="Nature">
        <title>Giant virus diversity and host interactions through global metagenomics.</title>
        <authorList>
            <person name="Schulz F."/>
            <person name="Roux S."/>
            <person name="Paez-Espino D."/>
            <person name="Jungbluth S."/>
            <person name="Walsh D.A."/>
            <person name="Denef V.J."/>
            <person name="McMahon K.D."/>
            <person name="Konstantinidis K.T."/>
            <person name="Eloe-Fadrosh E.A."/>
            <person name="Kyrpides N.C."/>
            <person name="Woyke T."/>
        </authorList>
    </citation>
    <scope>NUCLEOTIDE SEQUENCE</scope>
    <source>
        <strain evidence="1">GVMAG-M-3300014204-73</strain>
    </source>
</reference>
<sequence>MHHIKPGEIFLVLQSGNLPEAQRMYQACPLPDKDSVITQWILHHLTEETEFFLSQLIPMTIQTCDLAAGISLEAIQYCVSQVLPQYQRINACLTSHAADLAARQGLVEVLQYLFDHQCQITWNACIEALQSDRISIFQWLETHVPGRVYHTFQFRQGGTTFHIARYLWVSGYRPTPDHYARAVRQHDDAYVRWLIDIGCPGAPVPHPDEPNPTCMGEVLQYTLKPIDFPWLIAMIETQRLPVMEYHSESSFVKYLPELLISIEKEKTRRKLLKYVRQYAPQLLAEIMTGIVTINAPVQMVREALQVLHLTPYQMAQVSLQSFSSSEIREIINTDLDWSWVLAADLQQWVLEEEVVTVTEMIVHVAQLWEKYQQYAAQLQSPEVCEQWRQLQLVAQTPEEITRFLAHILHW</sequence>
<dbReference type="SUPFAM" id="SSF140860">
    <property type="entry name" value="Pseudo ankyrin repeat-like"/>
    <property type="match status" value="1"/>
</dbReference>